<evidence type="ECO:0000313" key="2">
    <source>
        <dbReference type="EMBL" id="GMH66226.1"/>
    </source>
</evidence>
<gene>
    <name evidence="2" type="ORF">TL16_g04385</name>
</gene>
<proteinExistence type="predicted"/>
<dbReference type="Proteomes" id="UP001162640">
    <property type="component" value="Unassembled WGS sequence"/>
</dbReference>
<dbReference type="AlphaFoldDB" id="A0A9W7A8S8"/>
<feature type="region of interest" description="Disordered" evidence="1">
    <location>
        <begin position="431"/>
        <end position="479"/>
    </location>
</feature>
<feature type="region of interest" description="Disordered" evidence="1">
    <location>
        <begin position="582"/>
        <end position="643"/>
    </location>
</feature>
<feature type="region of interest" description="Disordered" evidence="1">
    <location>
        <begin position="691"/>
        <end position="716"/>
    </location>
</feature>
<sequence>MASSAGATLHGDGVSDAFFQFLWQKDELNFGPTINLPDTVIYKFGQPVQWFFSGMDGKVKRKHKQNLVNVRIEEAMTKKVIGSDIVAYYIATEIDDETNVKSTSIEYFDRENLHDFLYNRWKENSGILQRFVEPKGTQNVMVRAIWSPKVCLLERRVNNRQLHDKRFGLYERAITYEGPEFHSSAAPLRGNVLPSQIQRICENIVTHVGEVSFQKHRIRRMVLNFKVDAKDRVWLQYASSIRLEEESFSGAGGNGGMMSQPLNIDSIVKLPKTIKLSHFASHGSTDKEPAPVPFVDCVSCGKKYPSDQFHPVPYKTIIAHFEQVINLLTADMSYQSTNGTLEWPPDPAIITAAGGVGFGGVKLDPQTSKDNICLEDVTIPPVVRQLHTKLTSTAYRRYRKDPLFLYKTAMCCESCFLVYAEMASMSFQIAAPHKRSSGNDQSRYSESRRGRTPSDKWLPVEEGRGGSTIKSRRTRGGHNTSMMSSAMNGSMNSMSGDFIGQAPPNFPDAIRSVNTDYETGGMDGPGIGTSTILERTAPPMTEEIIQKREDAFFKEMLNQHKPKDGHPLTHLITAQSKLESLTIGAPEGGDGGGAGKKKKKKKAGGLTPYEIPQKFVEVDRKGKRRVRKQGKKKRGGEESIAQNSAVDLSASNVSAPAISASAQRHRDFLLSTLQDIQDQLAAPTALKTLVESQGIEDRRGGGGGEEEDGLDDDALPADAQGGDAVGLFKQSLKIGDRLCNVTAFASHAWEGGPYQISFIILYPALGESWRIAVTEEDLNLDKDASLANMPLPKLKAMSKKVVEQLSWVGTEHGGDLGLVFLAMN</sequence>
<feature type="compositionally biased region" description="Acidic residues" evidence="1">
    <location>
        <begin position="704"/>
        <end position="715"/>
    </location>
</feature>
<reference evidence="3" key="1">
    <citation type="journal article" date="2023" name="Commun. Biol.">
        <title>Genome analysis of Parmales, the sister group of diatoms, reveals the evolutionary specialization of diatoms from phago-mixotrophs to photoautotrophs.</title>
        <authorList>
            <person name="Ban H."/>
            <person name="Sato S."/>
            <person name="Yoshikawa S."/>
            <person name="Yamada K."/>
            <person name="Nakamura Y."/>
            <person name="Ichinomiya M."/>
            <person name="Sato N."/>
            <person name="Blanc-Mathieu R."/>
            <person name="Endo H."/>
            <person name="Kuwata A."/>
            <person name="Ogata H."/>
        </authorList>
    </citation>
    <scope>NUCLEOTIDE SEQUENCE [LARGE SCALE GENOMIC DNA]</scope>
</reference>
<comment type="caution">
    <text evidence="2">The sequence shown here is derived from an EMBL/GenBank/DDBJ whole genome shotgun (WGS) entry which is preliminary data.</text>
</comment>
<feature type="compositionally biased region" description="Basic and acidic residues" evidence="1">
    <location>
        <begin position="443"/>
        <end position="464"/>
    </location>
</feature>
<organism evidence="2 3">
    <name type="scientific">Triparma laevis f. inornata</name>
    <dbReference type="NCBI Taxonomy" id="1714386"/>
    <lineage>
        <taxon>Eukaryota</taxon>
        <taxon>Sar</taxon>
        <taxon>Stramenopiles</taxon>
        <taxon>Ochrophyta</taxon>
        <taxon>Bolidophyceae</taxon>
        <taxon>Parmales</taxon>
        <taxon>Triparmaceae</taxon>
        <taxon>Triparma</taxon>
    </lineage>
</organism>
<dbReference type="EMBL" id="BLQM01000120">
    <property type="protein sequence ID" value="GMH66226.1"/>
    <property type="molecule type" value="Genomic_DNA"/>
</dbReference>
<accession>A0A9W7A8S8</accession>
<name>A0A9W7A8S8_9STRA</name>
<evidence type="ECO:0000313" key="3">
    <source>
        <dbReference type="Proteomes" id="UP001162640"/>
    </source>
</evidence>
<feature type="compositionally biased region" description="Basic residues" evidence="1">
    <location>
        <begin position="621"/>
        <end position="634"/>
    </location>
</feature>
<evidence type="ECO:0000256" key="1">
    <source>
        <dbReference type="SAM" id="MobiDB-lite"/>
    </source>
</evidence>
<protein>
    <submittedName>
        <fullName evidence="2">Uncharacterized protein</fullName>
    </submittedName>
</protein>